<name>A0A917WKN0_9RHOB</name>
<reference evidence="1" key="2">
    <citation type="submission" date="2020-09" db="EMBL/GenBank/DDBJ databases">
        <authorList>
            <person name="Sun Q."/>
            <person name="Zhou Y."/>
        </authorList>
    </citation>
    <scope>NUCLEOTIDE SEQUENCE</scope>
    <source>
        <strain evidence="1">CGMCC 1.6293</strain>
    </source>
</reference>
<dbReference type="EMBL" id="BMLF01000004">
    <property type="protein sequence ID" value="GGM12830.1"/>
    <property type="molecule type" value="Genomic_DNA"/>
</dbReference>
<gene>
    <name evidence="1" type="ORF">GCM10011534_38590</name>
</gene>
<evidence type="ECO:0000313" key="2">
    <source>
        <dbReference type="Proteomes" id="UP000649829"/>
    </source>
</evidence>
<comment type="caution">
    <text evidence="1">The sequence shown here is derived from an EMBL/GenBank/DDBJ whole genome shotgun (WGS) entry which is preliminary data.</text>
</comment>
<keyword evidence="2" id="KW-1185">Reference proteome</keyword>
<dbReference type="AlphaFoldDB" id="A0A917WKN0"/>
<proteinExistence type="predicted"/>
<reference evidence="1" key="1">
    <citation type="journal article" date="2014" name="Int. J. Syst. Evol. Microbiol.">
        <title>Complete genome sequence of Corynebacterium casei LMG S-19264T (=DSM 44701T), isolated from a smear-ripened cheese.</title>
        <authorList>
            <consortium name="US DOE Joint Genome Institute (JGI-PGF)"/>
            <person name="Walter F."/>
            <person name="Albersmeier A."/>
            <person name="Kalinowski J."/>
            <person name="Ruckert C."/>
        </authorList>
    </citation>
    <scope>NUCLEOTIDE SEQUENCE</scope>
    <source>
        <strain evidence="1">CGMCC 1.6293</strain>
    </source>
</reference>
<dbReference type="Proteomes" id="UP000649829">
    <property type="component" value="Unassembled WGS sequence"/>
</dbReference>
<evidence type="ECO:0008006" key="3">
    <source>
        <dbReference type="Google" id="ProtNLM"/>
    </source>
</evidence>
<organism evidence="1 2">
    <name type="scientific">Pseudooceanicola nanhaiensis</name>
    <dbReference type="NCBI Taxonomy" id="375761"/>
    <lineage>
        <taxon>Bacteria</taxon>
        <taxon>Pseudomonadati</taxon>
        <taxon>Pseudomonadota</taxon>
        <taxon>Alphaproteobacteria</taxon>
        <taxon>Rhodobacterales</taxon>
        <taxon>Paracoccaceae</taxon>
        <taxon>Pseudooceanicola</taxon>
    </lineage>
</organism>
<accession>A0A917WKN0</accession>
<protein>
    <recommendedName>
        <fullName evidence="3">NIPSNAP domain-containing protein</fullName>
    </recommendedName>
</protein>
<evidence type="ECO:0000313" key="1">
    <source>
        <dbReference type="EMBL" id="GGM12830.1"/>
    </source>
</evidence>
<dbReference type="RefSeq" id="WP_028288420.1">
    <property type="nucleotide sequence ID" value="NZ_BMLF01000004.1"/>
</dbReference>
<sequence>MKEYLTVATAPNRWDAVGRQLRELRLADGAVRAIGLFAPQIGASVNTVFAVLSAEDQARMDAAVEEIEALNDVVSVTRQALSPASERDLDLLEESRAMFTNRWFHVLSDKAGSFEADTIPVWDEFEKDTKCHVVGMWHTAPENGVTRYLLIARYDDLEAWSASRFFNLPPEQSKPRWVESFARRRSYMTDTSVVATRCIGSSAT</sequence>